<organism evidence="1 2">
    <name type="scientific">Ambrosiozyma monospora</name>
    <name type="common">Yeast</name>
    <name type="synonym">Endomycopsis monosporus</name>
    <dbReference type="NCBI Taxonomy" id="43982"/>
    <lineage>
        <taxon>Eukaryota</taxon>
        <taxon>Fungi</taxon>
        <taxon>Dikarya</taxon>
        <taxon>Ascomycota</taxon>
        <taxon>Saccharomycotina</taxon>
        <taxon>Pichiomycetes</taxon>
        <taxon>Pichiales</taxon>
        <taxon>Pichiaceae</taxon>
        <taxon>Ambrosiozyma</taxon>
    </lineage>
</organism>
<accession>A0ACB5SZA8</accession>
<evidence type="ECO:0000313" key="1">
    <source>
        <dbReference type="EMBL" id="GME77497.1"/>
    </source>
</evidence>
<dbReference type="EMBL" id="BSXS01001869">
    <property type="protein sequence ID" value="GME77497.1"/>
    <property type="molecule type" value="Genomic_DNA"/>
</dbReference>
<sequence>MSDTEQDSISTMTQTEIEFEDILTALEDCATDTLESKDYISFSALMDLHLNDLNVYSDEEKTQLMQKLYDIFVENHELVYEIGWDLPEIVFRFLDAEWQPITSRLREQEQIVLSMKIFDVISAFGNPKELLLTCCELLRNLRKGEEYDEELIESSDEALQFYYRVTPLKSFIVKFHCLTQLLVACLARNKTIYPSKFLSKKIIHIHQGLHPT</sequence>
<proteinExistence type="predicted"/>
<protein>
    <submittedName>
        <fullName evidence="1">Unnamed protein product</fullName>
    </submittedName>
</protein>
<comment type="caution">
    <text evidence="1">The sequence shown here is derived from an EMBL/GenBank/DDBJ whole genome shotgun (WGS) entry which is preliminary data.</text>
</comment>
<gene>
    <name evidence="1" type="ORF">Amon02_000305800</name>
</gene>
<name>A0ACB5SZA8_AMBMO</name>
<dbReference type="Proteomes" id="UP001165064">
    <property type="component" value="Unassembled WGS sequence"/>
</dbReference>
<reference evidence="1" key="1">
    <citation type="submission" date="2023-04" db="EMBL/GenBank/DDBJ databases">
        <title>Ambrosiozyma monospora NBRC 10751.</title>
        <authorList>
            <person name="Ichikawa N."/>
            <person name="Sato H."/>
            <person name="Tonouchi N."/>
        </authorList>
    </citation>
    <scope>NUCLEOTIDE SEQUENCE</scope>
    <source>
        <strain evidence="1">NBRC 10751</strain>
    </source>
</reference>
<keyword evidence="2" id="KW-1185">Reference proteome</keyword>
<evidence type="ECO:0000313" key="2">
    <source>
        <dbReference type="Proteomes" id="UP001165064"/>
    </source>
</evidence>